<dbReference type="InterPro" id="IPR032866">
    <property type="entry name" value="Prok_Ub"/>
</dbReference>
<dbReference type="RefSeq" id="WP_076725467.1">
    <property type="nucleotide sequence ID" value="NZ_MSCW01000009.1"/>
</dbReference>
<reference evidence="1 2" key="1">
    <citation type="submission" date="2016-12" db="EMBL/GenBank/DDBJ databases">
        <title>Marinobacter lutaoensis whole genome sequencing.</title>
        <authorList>
            <person name="Verma A."/>
            <person name="Krishnamurthi S."/>
        </authorList>
    </citation>
    <scope>NUCLEOTIDE SEQUENCE [LARGE SCALE GENOMIC DNA]</scope>
    <source>
        <strain evidence="1 2">T5054</strain>
    </source>
</reference>
<protein>
    <recommendedName>
        <fullName evidence="3">PRTRC system protein C</fullName>
    </recommendedName>
</protein>
<evidence type="ECO:0008006" key="3">
    <source>
        <dbReference type="Google" id="ProtNLM"/>
    </source>
</evidence>
<name>A0A1V2DPG9_9GAMM</name>
<sequence>MATITTLTRVFRLGATDLPDPDPDLTPEQVLEAYKEQYPSLRYGKVQEVGIEADTLVYQLVPAELHPNG</sequence>
<dbReference type="AlphaFoldDB" id="A0A1V2DPG9"/>
<organism evidence="1 2">
    <name type="scientific">Marinobacter lutaoensis</name>
    <dbReference type="NCBI Taxonomy" id="135739"/>
    <lineage>
        <taxon>Bacteria</taxon>
        <taxon>Pseudomonadati</taxon>
        <taxon>Pseudomonadota</taxon>
        <taxon>Gammaproteobacteria</taxon>
        <taxon>Pseudomonadales</taxon>
        <taxon>Marinobacteraceae</taxon>
        <taxon>Marinobacter</taxon>
    </lineage>
</organism>
<keyword evidence="2" id="KW-1185">Reference proteome</keyword>
<dbReference type="STRING" id="135739.BTO32_15025"/>
<dbReference type="OrthoDB" id="7068959at2"/>
<dbReference type="EMBL" id="MSCW01000009">
    <property type="protein sequence ID" value="ONF42522.1"/>
    <property type="molecule type" value="Genomic_DNA"/>
</dbReference>
<gene>
    <name evidence="1" type="ORF">BTO32_15025</name>
</gene>
<evidence type="ECO:0000313" key="2">
    <source>
        <dbReference type="Proteomes" id="UP000189339"/>
    </source>
</evidence>
<dbReference type="Proteomes" id="UP000189339">
    <property type="component" value="Unassembled WGS sequence"/>
</dbReference>
<evidence type="ECO:0000313" key="1">
    <source>
        <dbReference type="EMBL" id="ONF42522.1"/>
    </source>
</evidence>
<accession>A0A1V2DPG9</accession>
<dbReference type="Pfam" id="PF14454">
    <property type="entry name" value="Prok_Ub"/>
    <property type="match status" value="1"/>
</dbReference>
<comment type="caution">
    <text evidence="1">The sequence shown here is derived from an EMBL/GenBank/DDBJ whole genome shotgun (WGS) entry which is preliminary data.</text>
</comment>
<proteinExistence type="predicted"/>